<protein>
    <recommendedName>
        <fullName evidence="3">Lipoprotein</fullName>
    </recommendedName>
</protein>
<dbReference type="EMBL" id="STFF01000016">
    <property type="protein sequence ID" value="THU30419.1"/>
    <property type="molecule type" value="Genomic_DNA"/>
</dbReference>
<dbReference type="AlphaFoldDB" id="A0A4S8H8U6"/>
<dbReference type="OrthoDB" id="958801at2"/>
<comment type="caution">
    <text evidence="1">The sequence shown here is derived from an EMBL/GenBank/DDBJ whole genome shotgun (WGS) entry which is preliminary data.</text>
</comment>
<dbReference type="Proteomes" id="UP000306918">
    <property type="component" value="Unassembled WGS sequence"/>
</dbReference>
<proteinExistence type="predicted"/>
<sequence>MRKACFMVATTAAITILSCGGEVKVKDVKITPVDGKEVAEAMSKEVEKSTDRWQERRAKGDTLAMPYKELQAYLPEIAGYTKKGGPKGNQVNMPGMGSWSQAEQRYENGDKRIEVKIVDYNASYAAFSGITALYKMGFSSEDDSKKQGSVDLGMKNVAAYETVYKQDPKAQIVLIVADRYFVEIESRGSNEMGPITDIAKGIAASGLASK</sequence>
<dbReference type="PROSITE" id="PS51257">
    <property type="entry name" value="PROKAR_LIPOPROTEIN"/>
    <property type="match status" value="1"/>
</dbReference>
<dbReference type="RefSeq" id="WP_136580895.1">
    <property type="nucleotide sequence ID" value="NZ_STFF01000016.1"/>
</dbReference>
<evidence type="ECO:0000313" key="1">
    <source>
        <dbReference type="EMBL" id="THU30419.1"/>
    </source>
</evidence>
<name>A0A4S8H8U6_9BACT</name>
<gene>
    <name evidence="1" type="ORF">FAM09_30140</name>
</gene>
<reference evidence="1 2" key="1">
    <citation type="submission" date="2019-04" db="EMBL/GenBank/DDBJ databases">
        <title>Niastella caeni sp. nov., isolated from activated sludge.</title>
        <authorList>
            <person name="Sheng M."/>
        </authorList>
    </citation>
    <scope>NUCLEOTIDE SEQUENCE [LARGE SCALE GENOMIC DNA]</scope>
    <source>
        <strain evidence="1 2">HX-2-15</strain>
    </source>
</reference>
<keyword evidence="2" id="KW-1185">Reference proteome</keyword>
<accession>A0A4S8H8U6</accession>
<evidence type="ECO:0008006" key="3">
    <source>
        <dbReference type="Google" id="ProtNLM"/>
    </source>
</evidence>
<organism evidence="1 2">
    <name type="scientific">Niastella caeni</name>
    <dbReference type="NCBI Taxonomy" id="2569763"/>
    <lineage>
        <taxon>Bacteria</taxon>
        <taxon>Pseudomonadati</taxon>
        <taxon>Bacteroidota</taxon>
        <taxon>Chitinophagia</taxon>
        <taxon>Chitinophagales</taxon>
        <taxon>Chitinophagaceae</taxon>
        <taxon>Niastella</taxon>
    </lineage>
</organism>
<evidence type="ECO:0000313" key="2">
    <source>
        <dbReference type="Proteomes" id="UP000306918"/>
    </source>
</evidence>